<dbReference type="InterPro" id="IPR036505">
    <property type="entry name" value="Amidase/PGRP_sf"/>
</dbReference>
<dbReference type="SUPFAM" id="SSF55846">
    <property type="entry name" value="N-acetylmuramoyl-L-alanine amidase-like"/>
    <property type="match status" value="1"/>
</dbReference>
<dbReference type="Pfam" id="PF01510">
    <property type="entry name" value="Amidase_2"/>
    <property type="match status" value="1"/>
</dbReference>
<feature type="chain" id="PRO_5041941384" description="Peptidoglycan recognition protein family domain-containing protein" evidence="2">
    <location>
        <begin position="19"/>
        <end position="232"/>
    </location>
</feature>
<keyword evidence="5" id="KW-1185">Reference proteome</keyword>
<evidence type="ECO:0000256" key="2">
    <source>
        <dbReference type="SAM" id="SignalP"/>
    </source>
</evidence>
<dbReference type="InterPro" id="IPR006619">
    <property type="entry name" value="PGRP_domain_met/bac"/>
</dbReference>
<dbReference type="SMART" id="SM00701">
    <property type="entry name" value="PGRP"/>
    <property type="match status" value="1"/>
</dbReference>
<gene>
    <name evidence="4" type="ORF">LSH36_1100g01020</name>
</gene>
<dbReference type="GO" id="GO:0008270">
    <property type="term" value="F:zinc ion binding"/>
    <property type="evidence" value="ECO:0007669"/>
    <property type="project" value="InterPro"/>
</dbReference>
<name>A0AAD9MRR8_9ANNE</name>
<dbReference type="Gene3D" id="3.40.80.10">
    <property type="entry name" value="Peptidoglycan recognition protein-like"/>
    <property type="match status" value="1"/>
</dbReference>
<accession>A0AAD9MRR8</accession>
<evidence type="ECO:0000259" key="3">
    <source>
        <dbReference type="SMART" id="SM00701"/>
    </source>
</evidence>
<organism evidence="4 5">
    <name type="scientific">Paralvinella palmiformis</name>
    <dbReference type="NCBI Taxonomy" id="53620"/>
    <lineage>
        <taxon>Eukaryota</taxon>
        <taxon>Metazoa</taxon>
        <taxon>Spiralia</taxon>
        <taxon>Lophotrochozoa</taxon>
        <taxon>Annelida</taxon>
        <taxon>Polychaeta</taxon>
        <taxon>Sedentaria</taxon>
        <taxon>Canalipalpata</taxon>
        <taxon>Terebellida</taxon>
        <taxon>Terebelliformia</taxon>
        <taxon>Alvinellidae</taxon>
        <taxon>Paralvinella</taxon>
    </lineage>
</organism>
<evidence type="ECO:0000256" key="1">
    <source>
        <dbReference type="ARBA" id="ARBA00007553"/>
    </source>
</evidence>
<comment type="caution">
    <text evidence="4">The sequence shown here is derived from an EMBL/GenBank/DDBJ whole genome shotgun (WGS) entry which is preliminary data.</text>
</comment>
<dbReference type="PANTHER" id="PTHR11022:SF41">
    <property type="entry name" value="PEPTIDOGLYCAN-RECOGNITION PROTEIN LC-RELATED"/>
    <property type="match status" value="1"/>
</dbReference>
<feature type="domain" description="Peptidoglycan recognition protein family" evidence="3">
    <location>
        <begin position="60"/>
        <end position="215"/>
    </location>
</feature>
<protein>
    <recommendedName>
        <fullName evidence="3">Peptidoglycan recognition protein family domain-containing protein</fullName>
    </recommendedName>
</protein>
<dbReference type="AlphaFoldDB" id="A0AAD9MRR8"/>
<feature type="signal peptide" evidence="2">
    <location>
        <begin position="1"/>
        <end position="18"/>
    </location>
</feature>
<proteinExistence type="inferred from homology"/>
<keyword evidence="2" id="KW-0732">Signal</keyword>
<comment type="similarity">
    <text evidence="1">Belongs to the N-acetylmuramoyl-L-alanine amidase 2 family.</text>
</comment>
<dbReference type="GO" id="GO:0008745">
    <property type="term" value="F:N-acetylmuramoyl-L-alanine amidase activity"/>
    <property type="evidence" value="ECO:0007669"/>
    <property type="project" value="InterPro"/>
</dbReference>
<reference evidence="4" key="1">
    <citation type="journal article" date="2023" name="Mol. Biol. Evol.">
        <title>Third-Generation Sequencing Reveals the Adaptive Role of the Epigenome in Three Deep-Sea Polychaetes.</title>
        <authorList>
            <person name="Perez M."/>
            <person name="Aroh O."/>
            <person name="Sun Y."/>
            <person name="Lan Y."/>
            <person name="Juniper S.K."/>
            <person name="Young C.R."/>
            <person name="Angers B."/>
            <person name="Qian P.Y."/>
        </authorList>
    </citation>
    <scope>NUCLEOTIDE SEQUENCE</scope>
    <source>
        <strain evidence="4">P08H-3</strain>
    </source>
</reference>
<dbReference type="InterPro" id="IPR015510">
    <property type="entry name" value="PGRP"/>
</dbReference>
<sequence length="232" mass="25000">MFIVRIILPFLIAVVLLSQPNEAGWGRVRWGTVAVVAVRCYVTGCFSKQKMGELCEGVDKAIIKREEWGAMNPRQEQPISGIADNVVVYHTGPDTCSTLGLSGYNCQQCLQDGSCAKQAVLALQDQDMSNGKDDIRYNFLIGQDGVIYEGRGWGVIGQHTAGENDESIGVAMLGDFTSSEPSQAAQNALKNLISCGEAAGELSRGSDFTTGPMMSGKAFYDMVQRCHGLCSD</sequence>
<evidence type="ECO:0000313" key="5">
    <source>
        <dbReference type="Proteomes" id="UP001208570"/>
    </source>
</evidence>
<dbReference type="PANTHER" id="PTHR11022">
    <property type="entry name" value="PEPTIDOGLYCAN RECOGNITION PROTEIN"/>
    <property type="match status" value="1"/>
</dbReference>
<evidence type="ECO:0000313" key="4">
    <source>
        <dbReference type="EMBL" id="KAK2141431.1"/>
    </source>
</evidence>
<dbReference type="GO" id="GO:0009253">
    <property type="term" value="P:peptidoglycan catabolic process"/>
    <property type="evidence" value="ECO:0007669"/>
    <property type="project" value="InterPro"/>
</dbReference>
<dbReference type="InterPro" id="IPR002502">
    <property type="entry name" value="Amidase_domain"/>
</dbReference>
<dbReference type="EMBL" id="JAODUP010001100">
    <property type="protein sequence ID" value="KAK2141431.1"/>
    <property type="molecule type" value="Genomic_DNA"/>
</dbReference>
<dbReference type="CDD" id="cd06583">
    <property type="entry name" value="PGRP"/>
    <property type="match status" value="1"/>
</dbReference>
<dbReference type="Proteomes" id="UP001208570">
    <property type="component" value="Unassembled WGS sequence"/>
</dbReference>